<dbReference type="AlphaFoldDB" id="A0A4U6D6P9"/>
<dbReference type="PANTHER" id="PTHR43581:SF2">
    <property type="entry name" value="EXCINUCLEASE ATPASE SUBUNIT"/>
    <property type="match status" value="1"/>
</dbReference>
<gene>
    <name evidence="2" type="ORF">FDK13_13415</name>
</gene>
<evidence type="ECO:0000313" key="3">
    <source>
        <dbReference type="Proteomes" id="UP000304900"/>
    </source>
</evidence>
<dbReference type="InterPro" id="IPR051396">
    <property type="entry name" value="Bact_Antivir_Def_Nuclease"/>
</dbReference>
<reference evidence="2 3" key="1">
    <citation type="submission" date="2019-05" db="EMBL/GenBank/DDBJ databases">
        <title>Dyadobacter AR-3-8 sp. nov., isolated from arctic soil.</title>
        <authorList>
            <person name="Chaudhary D.K."/>
        </authorList>
    </citation>
    <scope>NUCLEOTIDE SEQUENCE [LARGE SCALE GENOMIC DNA]</scope>
    <source>
        <strain evidence="2 3">AR-3-8</strain>
    </source>
</reference>
<name>A0A4U6D6P9_9BACT</name>
<dbReference type="OrthoDB" id="1098190at2"/>
<dbReference type="InterPro" id="IPR041685">
    <property type="entry name" value="AAA_GajA/Old/RecF-like"/>
</dbReference>
<dbReference type="Pfam" id="PF13175">
    <property type="entry name" value="AAA_15"/>
    <property type="match status" value="2"/>
</dbReference>
<dbReference type="Gene3D" id="3.40.50.300">
    <property type="entry name" value="P-loop containing nucleotide triphosphate hydrolases"/>
    <property type="match status" value="1"/>
</dbReference>
<evidence type="ECO:0000313" key="2">
    <source>
        <dbReference type="EMBL" id="TKT92125.1"/>
    </source>
</evidence>
<accession>A0A4U6D6P9</accession>
<comment type="caution">
    <text evidence="2">The sequence shown here is derived from an EMBL/GenBank/DDBJ whole genome shotgun (WGS) entry which is preliminary data.</text>
</comment>
<dbReference type="RefSeq" id="WP_137340495.1">
    <property type="nucleotide sequence ID" value="NZ_BSQH01000006.1"/>
</dbReference>
<protein>
    <submittedName>
        <fullName evidence="2">ATP-binding protein</fullName>
    </submittedName>
</protein>
<dbReference type="PANTHER" id="PTHR43581">
    <property type="entry name" value="ATP/GTP PHOSPHATASE"/>
    <property type="match status" value="1"/>
</dbReference>
<keyword evidence="3" id="KW-1185">Reference proteome</keyword>
<dbReference type="SUPFAM" id="SSF52540">
    <property type="entry name" value="P-loop containing nucleoside triphosphate hydrolases"/>
    <property type="match status" value="1"/>
</dbReference>
<keyword evidence="2" id="KW-0067">ATP-binding</keyword>
<organism evidence="2 3">
    <name type="scientific">Dyadobacter frigoris</name>
    <dbReference type="NCBI Taxonomy" id="2576211"/>
    <lineage>
        <taxon>Bacteria</taxon>
        <taxon>Pseudomonadati</taxon>
        <taxon>Bacteroidota</taxon>
        <taxon>Cytophagia</taxon>
        <taxon>Cytophagales</taxon>
        <taxon>Spirosomataceae</taxon>
        <taxon>Dyadobacter</taxon>
    </lineage>
</organism>
<dbReference type="InterPro" id="IPR027417">
    <property type="entry name" value="P-loop_NTPase"/>
</dbReference>
<sequence length="351" mass="39610">MADKLIVRDFGPIKNAELDIKKTTVLIGPQGSGKSTLAKLVAIFNSIQNGEENLIELLSKYSISRKYVSTKTVLEKSRVADSFTRKISYRDLKLNYNFATSTTGIKAKDFDDFKHFYIPAERTFVPLFIDSIFDLLTQEVSIPSFILEFAREYSVAKKKINSLPVTYLALFYKNENGNDYISNGKSGDILLSESASGYQSIFPMKLVIENNVNKVDNFFIIEEPELNLYPSTQKNLIYDLTDKCTKKGSQLLLTTHSPYVLSSLNNLLFAYKVAQKHSEQTEEIAKIIPKESWLNPDEFAAYFVADGTVRSITSPITGLIAENELDGISEDIGDEFNALMEIYRTKNETSH</sequence>
<dbReference type="EMBL" id="SZVO01000005">
    <property type="protein sequence ID" value="TKT92125.1"/>
    <property type="molecule type" value="Genomic_DNA"/>
</dbReference>
<keyword evidence="2" id="KW-0547">Nucleotide-binding</keyword>
<dbReference type="Proteomes" id="UP000304900">
    <property type="component" value="Unassembled WGS sequence"/>
</dbReference>
<evidence type="ECO:0000259" key="1">
    <source>
        <dbReference type="Pfam" id="PF13175"/>
    </source>
</evidence>
<proteinExistence type="predicted"/>
<feature type="domain" description="Endonuclease GajA/Old nuclease/RecF-like AAA" evidence="1">
    <location>
        <begin position="3"/>
        <end position="118"/>
    </location>
</feature>
<feature type="domain" description="Endonuclease GajA/Old nuclease/RecF-like AAA" evidence="1">
    <location>
        <begin position="171"/>
        <end position="260"/>
    </location>
</feature>
<dbReference type="GO" id="GO:0005524">
    <property type="term" value="F:ATP binding"/>
    <property type="evidence" value="ECO:0007669"/>
    <property type="project" value="UniProtKB-KW"/>
</dbReference>